<protein>
    <submittedName>
        <fullName evidence="1">Uncharacterized protein</fullName>
    </submittedName>
</protein>
<keyword evidence="2" id="KW-1185">Reference proteome</keyword>
<reference evidence="1" key="1">
    <citation type="submission" date="2018-07" db="EMBL/GenBank/DDBJ databases">
        <title>Genome assembly of strain Ka43.</title>
        <authorList>
            <person name="Kukolya J."/>
            <person name="Nagy I."/>
            <person name="Horvath B."/>
            <person name="Toth A."/>
        </authorList>
    </citation>
    <scope>NUCLEOTIDE SEQUENCE</scope>
    <source>
        <strain evidence="1">KB43</strain>
    </source>
</reference>
<dbReference type="RefSeq" id="WP_193910520.1">
    <property type="nucleotide sequence ID" value="NZ_PRDL01000001.1"/>
</dbReference>
<gene>
    <name evidence="1" type="ORF">C4F51_13355</name>
</gene>
<comment type="caution">
    <text evidence="1">The sequence shown here is derived from an EMBL/GenBank/DDBJ whole genome shotgun (WGS) entry which is preliminary data.</text>
</comment>
<dbReference type="Proteomes" id="UP000652567">
    <property type="component" value="Unassembled WGS sequence"/>
</dbReference>
<proteinExistence type="predicted"/>
<dbReference type="EMBL" id="PRDL01000001">
    <property type="protein sequence ID" value="MBE8718175.1"/>
    <property type="molecule type" value="Genomic_DNA"/>
</dbReference>
<sequence>MIDTQTTPTSNSASLLKSKNPTTEKLLSTTTLPSLTIGQDIHISAEAQYLFEMDKYLMGLGRAELDSALNYLMRSEDPLQKKAVDYFITNKEARTLNGPVAFSGATRPEESERRLLDTGLVINEFNEIALRPSGVSVFRLDGKTGFVPVQFGGYNQALKDEIDALEKSMVDVIGNQDRANLFGSVKNALIYSENIMLSFDDVLHFNYATEKARKAINFLNAPEEIKSRLSEILDKGVQYQNQKQTAALNDSKKFLGNSQVGSIANENIRLGVAAQRYNSQLQNALVNSNLSILDSRELLNQLLMNNSDLIRFTPEKLDESIVYYKNDYENFERALNKEISTPSTLKTPELDRGILEEGSNYAMKVIQSIQNYASK</sequence>
<dbReference type="AlphaFoldDB" id="A0A928V6Q4"/>
<organism evidence="1 2">
    <name type="scientific">Cellvibrio polysaccharolyticus</name>
    <dbReference type="NCBI Taxonomy" id="2082724"/>
    <lineage>
        <taxon>Bacteria</taxon>
        <taxon>Pseudomonadati</taxon>
        <taxon>Pseudomonadota</taxon>
        <taxon>Gammaproteobacteria</taxon>
        <taxon>Cellvibrionales</taxon>
        <taxon>Cellvibrionaceae</taxon>
        <taxon>Cellvibrio</taxon>
    </lineage>
</organism>
<evidence type="ECO:0000313" key="2">
    <source>
        <dbReference type="Proteomes" id="UP000652567"/>
    </source>
</evidence>
<accession>A0A928V6Q4</accession>
<evidence type="ECO:0000313" key="1">
    <source>
        <dbReference type="EMBL" id="MBE8718175.1"/>
    </source>
</evidence>
<name>A0A928V6Q4_9GAMM</name>